<evidence type="ECO:0000256" key="3">
    <source>
        <dbReference type="ARBA" id="ARBA00022723"/>
    </source>
</evidence>
<feature type="binding site" evidence="9">
    <location>
        <position position="155"/>
    </location>
    <ligand>
        <name>Mn(2+)</name>
        <dbReference type="ChEBI" id="CHEBI:29035"/>
    </ligand>
</feature>
<feature type="binding site" evidence="9">
    <location>
        <position position="204"/>
    </location>
    <ligand>
        <name>1-deoxy-D-xylulose 5-phosphate</name>
        <dbReference type="ChEBI" id="CHEBI:57792"/>
    </ligand>
</feature>
<feature type="binding site" evidence="9">
    <location>
        <position position="156"/>
    </location>
    <ligand>
        <name>1-deoxy-D-xylulose 5-phosphate</name>
        <dbReference type="ChEBI" id="CHEBI:57792"/>
    </ligand>
</feature>
<feature type="binding site" evidence="9">
    <location>
        <position position="226"/>
    </location>
    <ligand>
        <name>Mn(2+)</name>
        <dbReference type="ChEBI" id="CHEBI:29035"/>
    </ligand>
</feature>
<dbReference type="GO" id="GO:0051484">
    <property type="term" value="P:isopentenyl diphosphate biosynthetic process, methylerythritol 4-phosphate pathway involved in terpenoid biosynthetic process"/>
    <property type="evidence" value="ECO:0007669"/>
    <property type="project" value="UniProtKB-ARBA"/>
</dbReference>
<evidence type="ECO:0000256" key="9">
    <source>
        <dbReference type="HAMAP-Rule" id="MF_00183"/>
    </source>
</evidence>
<evidence type="ECO:0000256" key="2">
    <source>
        <dbReference type="ARBA" id="ARBA00006825"/>
    </source>
</evidence>
<dbReference type="PANTHER" id="PTHR30525">
    <property type="entry name" value="1-DEOXY-D-XYLULOSE 5-PHOSPHATE REDUCTOISOMERASE"/>
    <property type="match status" value="1"/>
</dbReference>
<evidence type="ECO:0000259" key="10">
    <source>
        <dbReference type="Pfam" id="PF02670"/>
    </source>
</evidence>
<reference evidence="14" key="1">
    <citation type="journal article" date="2019" name="Int. J. Syst. Evol. Microbiol.">
        <title>The Global Catalogue of Microorganisms (GCM) 10K type strain sequencing project: providing services to taxonomists for standard genome sequencing and annotation.</title>
        <authorList>
            <consortium name="The Broad Institute Genomics Platform"/>
            <consortium name="The Broad Institute Genome Sequencing Center for Infectious Disease"/>
            <person name="Wu L."/>
            <person name="Ma J."/>
        </authorList>
    </citation>
    <scope>NUCLEOTIDE SEQUENCE [LARGE SCALE GENOMIC DNA]</scope>
    <source>
        <strain evidence="14">NBRC 3267</strain>
    </source>
</reference>
<keyword evidence="5 9" id="KW-0560">Oxidoreductase</keyword>
<dbReference type="GO" id="GO:0030145">
    <property type="term" value="F:manganese ion binding"/>
    <property type="evidence" value="ECO:0007669"/>
    <property type="project" value="TreeGrafter"/>
</dbReference>
<comment type="similarity">
    <text evidence="2 9">Belongs to the DXR family.</text>
</comment>
<evidence type="ECO:0000256" key="4">
    <source>
        <dbReference type="ARBA" id="ARBA00022857"/>
    </source>
</evidence>
<keyword evidence="4 9" id="KW-0521">NADP</keyword>
<feature type="domain" description="DXP reductoisomerase C-terminal" evidence="12">
    <location>
        <begin position="266"/>
        <end position="383"/>
    </location>
</feature>
<keyword evidence="6 9" id="KW-0464">Manganese</keyword>
<dbReference type="InterPro" id="IPR036169">
    <property type="entry name" value="DXPR_C_sf"/>
</dbReference>
<feature type="binding site" evidence="9">
    <location>
        <position position="226"/>
    </location>
    <ligand>
        <name>1-deoxy-D-xylulose 5-phosphate</name>
        <dbReference type="ChEBI" id="CHEBI:57792"/>
    </ligand>
</feature>
<dbReference type="Gene3D" id="1.10.1740.10">
    <property type="match status" value="1"/>
</dbReference>
<feature type="domain" description="1-deoxy-D-xylulose 5-phosphate reductoisomerase C-terminal" evidence="11">
    <location>
        <begin position="151"/>
        <end position="234"/>
    </location>
</feature>
<feature type="binding site" evidence="9">
    <location>
        <position position="19"/>
    </location>
    <ligand>
        <name>NADPH</name>
        <dbReference type="ChEBI" id="CHEBI:57783"/>
    </ligand>
</feature>
<dbReference type="SUPFAM" id="SSF69055">
    <property type="entry name" value="1-deoxy-D-xylulose-5-phosphate reductoisomerase, C-terminal domain"/>
    <property type="match status" value="1"/>
</dbReference>
<feature type="binding site" evidence="9">
    <location>
        <position position="45"/>
    </location>
    <ligand>
        <name>NADPH</name>
        <dbReference type="ChEBI" id="CHEBI:57783"/>
    </ligand>
</feature>
<evidence type="ECO:0000259" key="11">
    <source>
        <dbReference type="Pfam" id="PF08436"/>
    </source>
</evidence>
<feature type="binding site" evidence="9">
    <location>
        <position position="130"/>
    </location>
    <ligand>
        <name>1-deoxy-D-xylulose 5-phosphate</name>
        <dbReference type="ChEBI" id="CHEBI:57792"/>
    </ligand>
</feature>
<sequence>MIDGSVAKPRRISVLGSTGSIGTSTVDLLKRISGDIEVRALVGGRNVALLAEQARELRAEIAVIHDESLHDDLKARLAGSGIRTAAGRQAVIEAGAMEADWTMAAITGAAGLEPTLAAARNGHAIALANKEALVCAGDVMLRAVGEAGATLLPVDSEHNAIAQALGGCDMSTVEKIVLTASGGPFRQSTLEEMRDATLEKALKHPTWTMGAKITIDSASMANKGLEVIEAARLFGLTEDRIDVLVHPQSVVHGLVQFRDGSLVAQMGSADMRIPIAHTLAWPDRMETPCQRLDLTAFGRLDFEAPDETRFIPLRLARQVLRAGGAAPAVFSAANEVAVDAFLNRRIGFLGIGETIDSALQAMTENPELTTLDEVLEWDARGRALAEEHILRESGRLRNTVSETALHA</sequence>
<accession>A0AAV5NFF1</accession>
<feature type="domain" description="1-deoxy-D-xylulose 5-phosphate reductoisomerase N-terminal" evidence="10">
    <location>
        <begin position="12"/>
        <end position="137"/>
    </location>
</feature>
<dbReference type="PANTHER" id="PTHR30525:SF0">
    <property type="entry name" value="1-DEOXY-D-XYLULOSE 5-PHOSPHATE REDUCTOISOMERASE, CHLOROPLASTIC"/>
    <property type="match status" value="1"/>
</dbReference>
<dbReference type="InterPro" id="IPR003821">
    <property type="entry name" value="DXP_reductoisomerase"/>
</dbReference>
<feature type="binding site" evidence="9">
    <location>
        <position position="210"/>
    </location>
    <ligand>
        <name>NADPH</name>
        <dbReference type="ChEBI" id="CHEBI:57783"/>
    </ligand>
</feature>
<comment type="cofactor">
    <cofactor evidence="9">
        <name>Mg(2+)</name>
        <dbReference type="ChEBI" id="CHEBI:18420"/>
    </cofactor>
    <cofactor evidence="9">
        <name>Mn(2+)</name>
        <dbReference type="ChEBI" id="CHEBI:29035"/>
    </cofactor>
</comment>
<dbReference type="Proteomes" id="UP001156614">
    <property type="component" value="Unassembled WGS sequence"/>
</dbReference>
<feature type="binding site" evidence="9">
    <location>
        <position position="21"/>
    </location>
    <ligand>
        <name>NADPH</name>
        <dbReference type="ChEBI" id="CHEBI:57783"/>
    </ligand>
</feature>
<dbReference type="Pfam" id="PF08436">
    <property type="entry name" value="DXP_redisom_C"/>
    <property type="match status" value="1"/>
</dbReference>
<feature type="binding site" evidence="9">
    <location>
        <position position="44"/>
    </location>
    <ligand>
        <name>NADPH</name>
        <dbReference type="ChEBI" id="CHEBI:57783"/>
    </ligand>
</feature>
<dbReference type="FunFam" id="3.40.50.720:FF:000045">
    <property type="entry name" value="1-deoxy-D-xylulose 5-phosphate reductoisomerase"/>
    <property type="match status" value="1"/>
</dbReference>
<feature type="binding site" evidence="9">
    <location>
        <position position="131"/>
    </location>
    <ligand>
        <name>NADPH</name>
        <dbReference type="ChEBI" id="CHEBI:57783"/>
    </ligand>
</feature>
<feature type="binding site" evidence="9">
    <location>
        <position position="20"/>
    </location>
    <ligand>
        <name>NADPH</name>
        <dbReference type="ChEBI" id="CHEBI:57783"/>
    </ligand>
</feature>
<feature type="binding site" evidence="9">
    <location>
        <position position="157"/>
    </location>
    <ligand>
        <name>Mn(2+)</name>
        <dbReference type="ChEBI" id="CHEBI:29035"/>
    </ligand>
</feature>
<evidence type="ECO:0000256" key="1">
    <source>
        <dbReference type="ARBA" id="ARBA00005094"/>
    </source>
</evidence>
<comment type="function">
    <text evidence="9">Catalyzes the NADPH-dependent rearrangement and reduction of 1-deoxy-D-xylulose-5-phosphate (DXP) to 2-C-methyl-D-erythritol 4-phosphate (MEP).</text>
</comment>
<evidence type="ECO:0000256" key="8">
    <source>
        <dbReference type="ARBA" id="ARBA00048543"/>
    </source>
</evidence>
<gene>
    <name evidence="9 13" type="primary">dxr</name>
    <name evidence="13" type="ORF">GCM10007867_13380</name>
</gene>
<dbReference type="EMBL" id="BSNU01000002">
    <property type="protein sequence ID" value="GLQ62493.1"/>
    <property type="molecule type" value="Genomic_DNA"/>
</dbReference>
<organism evidence="13 14">
    <name type="scientific">Gluconobacter cerinus</name>
    <dbReference type="NCBI Taxonomy" id="38307"/>
    <lineage>
        <taxon>Bacteria</taxon>
        <taxon>Pseudomonadati</taxon>
        <taxon>Pseudomonadota</taxon>
        <taxon>Alphaproteobacteria</taxon>
        <taxon>Acetobacterales</taxon>
        <taxon>Acetobacteraceae</taxon>
        <taxon>Gluconobacter</taxon>
    </lineage>
</organism>
<name>A0AAV5NFF1_9PROT</name>
<keyword evidence="7 9" id="KW-0414">Isoprene biosynthesis</keyword>
<protein>
    <recommendedName>
        <fullName evidence="9">1-deoxy-D-xylulose 5-phosphate reductoisomerase</fullName>
        <shortName evidence="9">DXP reductoisomerase</shortName>
        <ecNumber evidence="9">1.1.1.267</ecNumber>
    </recommendedName>
    <alternativeName>
        <fullName evidence="9">1-deoxyxylulose-5-phosphate reductoisomerase</fullName>
    </alternativeName>
    <alternativeName>
        <fullName evidence="9">2-C-methyl-D-erythritol 4-phosphate synthase</fullName>
    </alternativeName>
</protein>
<keyword evidence="14" id="KW-1185">Reference proteome</keyword>
<dbReference type="EC" id="1.1.1.267" evidence="9"/>
<dbReference type="Gene3D" id="3.40.50.720">
    <property type="entry name" value="NAD(P)-binding Rossmann-like Domain"/>
    <property type="match status" value="1"/>
</dbReference>
<evidence type="ECO:0000256" key="7">
    <source>
        <dbReference type="ARBA" id="ARBA00023229"/>
    </source>
</evidence>
<dbReference type="InterPro" id="IPR026877">
    <property type="entry name" value="DXPR_C"/>
</dbReference>
<feature type="binding site" evidence="9">
    <location>
        <position position="217"/>
    </location>
    <ligand>
        <name>1-deoxy-D-xylulose 5-phosphate</name>
        <dbReference type="ChEBI" id="CHEBI:57792"/>
    </ligand>
</feature>
<dbReference type="InterPro" id="IPR013512">
    <property type="entry name" value="DXP_reductoisomerase_N"/>
</dbReference>
<dbReference type="InterPro" id="IPR036291">
    <property type="entry name" value="NAD(P)-bd_dom_sf"/>
</dbReference>
<proteinExistence type="inferred from homology"/>
<evidence type="ECO:0000259" key="12">
    <source>
        <dbReference type="Pfam" id="PF13288"/>
    </source>
</evidence>
<dbReference type="GO" id="GO:0070402">
    <property type="term" value="F:NADPH binding"/>
    <property type="evidence" value="ECO:0007669"/>
    <property type="project" value="InterPro"/>
</dbReference>
<evidence type="ECO:0000256" key="5">
    <source>
        <dbReference type="ARBA" id="ARBA00023002"/>
    </source>
</evidence>
<comment type="pathway">
    <text evidence="1 9">Isoprenoid biosynthesis; isopentenyl diphosphate biosynthesis via DXP pathway; isopentenyl diphosphate from 1-deoxy-D-xylulose 5-phosphate: step 1/6.</text>
</comment>
<feature type="binding site" evidence="9">
    <location>
        <position position="222"/>
    </location>
    <ligand>
        <name>1-deoxy-D-xylulose 5-phosphate</name>
        <dbReference type="ChEBI" id="CHEBI:57792"/>
    </ligand>
</feature>
<dbReference type="GO" id="GO:0030604">
    <property type="term" value="F:1-deoxy-D-xylulose-5-phosphate reductoisomerase activity"/>
    <property type="evidence" value="ECO:0007669"/>
    <property type="project" value="UniProtKB-UniRule"/>
</dbReference>
<feature type="binding site" evidence="9">
    <location>
        <position position="223"/>
    </location>
    <ligand>
        <name>1-deoxy-D-xylulose 5-phosphate</name>
        <dbReference type="ChEBI" id="CHEBI:57792"/>
    </ligand>
</feature>
<dbReference type="AlphaFoldDB" id="A0AAV5NFF1"/>
<feature type="binding site" evidence="9">
    <location>
        <position position="129"/>
    </location>
    <ligand>
        <name>NADPH</name>
        <dbReference type="ChEBI" id="CHEBI:57783"/>
    </ligand>
</feature>
<dbReference type="Pfam" id="PF02670">
    <property type="entry name" value="DXP_reductoisom"/>
    <property type="match status" value="1"/>
</dbReference>
<dbReference type="RefSeq" id="WP_099210564.1">
    <property type="nucleotide sequence ID" value="NZ_BEWM01000001.1"/>
</dbReference>
<dbReference type="SUPFAM" id="SSF55347">
    <property type="entry name" value="Glyceraldehyde-3-phosphate dehydrogenase-like, C-terminal domain"/>
    <property type="match status" value="1"/>
</dbReference>
<dbReference type="PIRSF" id="PIRSF006205">
    <property type="entry name" value="Dxp_reductismrs"/>
    <property type="match status" value="1"/>
</dbReference>
<dbReference type="SUPFAM" id="SSF51735">
    <property type="entry name" value="NAD(P)-binding Rossmann-fold domains"/>
    <property type="match status" value="1"/>
</dbReference>
<feature type="binding site" evidence="9">
    <location>
        <position position="157"/>
    </location>
    <ligand>
        <name>1-deoxy-D-xylulose 5-phosphate</name>
        <dbReference type="ChEBI" id="CHEBI:57792"/>
    </ligand>
</feature>
<feature type="binding site" evidence="9">
    <location>
        <position position="18"/>
    </location>
    <ligand>
        <name>NADPH</name>
        <dbReference type="ChEBI" id="CHEBI:57783"/>
    </ligand>
</feature>
<comment type="caution">
    <text evidence="13">The sequence shown here is derived from an EMBL/GenBank/DDBJ whole genome shotgun (WGS) entry which is preliminary data.</text>
</comment>
<dbReference type="HAMAP" id="MF_00183">
    <property type="entry name" value="DXP_reductoisom"/>
    <property type="match status" value="1"/>
</dbReference>
<keyword evidence="9" id="KW-0460">Magnesium</keyword>
<feature type="binding site" evidence="9">
    <location>
        <position position="181"/>
    </location>
    <ligand>
        <name>1-deoxy-D-xylulose 5-phosphate</name>
        <dbReference type="ChEBI" id="CHEBI:57792"/>
    </ligand>
</feature>
<comment type="catalytic activity">
    <reaction evidence="8">
        <text>2-C-methyl-D-erythritol 4-phosphate + NADP(+) = 1-deoxy-D-xylulose 5-phosphate + NADPH + H(+)</text>
        <dbReference type="Rhea" id="RHEA:13717"/>
        <dbReference type="ChEBI" id="CHEBI:15378"/>
        <dbReference type="ChEBI" id="CHEBI:57783"/>
        <dbReference type="ChEBI" id="CHEBI:57792"/>
        <dbReference type="ChEBI" id="CHEBI:58262"/>
        <dbReference type="ChEBI" id="CHEBI:58349"/>
        <dbReference type="EC" id="1.1.1.267"/>
    </reaction>
    <physiologicalReaction direction="right-to-left" evidence="8">
        <dbReference type="Rhea" id="RHEA:13719"/>
    </physiologicalReaction>
</comment>
<dbReference type="Pfam" id="PF13288">
    <property type="entry name" value="DXPR_C"/>
    <property type="match status" value="1"/>
</dbReference>
<keyword evidence="3 9" id="KW-0479">Metal-binding</keyword>
<evidence type="ECO:0000256" key="6">
    <source>
        <dbReference type="ARBA" id="ARBA00023211"/>
    </source>
</evidence>
<evidence type="ECO:0000313" key="14">
    <source>
        <dbReference type="Proteomes" id="UP001156614"/>
    </source>
</evidence>
<evidence type="ECO:0000313" key="13">
    <source>
        <dbReference type="EMBL" id="GLQ62493.1"/>
    </source>
</evidence>
<dbReference type="NCBIfam" id="TIGR00243">
    <property type="entry name" value="Dxr"/>
    <property type="match status" value="1"/>
</dbReference>
<dbReference type="InterPro" id="IPR013644">
    <property type="entry name" value="DXP_reductoisomerase_C"/>
</dbReference>
<feature type="binding site" evidence="9">
    <location>
        <position position="46"/>
    </location>
    <ligand>
        <name>NADPH</name>
        <dbReference type="ChEBI" id="CHEBI:57783"/>
    </ligand>
</feature>